<comment type="caution">
    <text evidence="2">The sequence shown here is derived from an EMBL/GenBank/DDBJ whole genome shotgun (WGS) entry which is preliminary data.</text>
</comment>
<dbReference type="Proteomes" id="UP000824410">
    <property type="component" value="Unassembled WGS sequence"/>
</dbReference>
<sequence length="102" mass="11769">MKNEVMGEEQLIDICKYEPENSLLRIIAEELLARRQEDKQTSPESVVLLWDRIGEMDKSQVMDVLSTVCRKYTKLHGRYCDAVQRAGELSVKLVAIQGKRDE</sequence>
<dbReference type="EMBL" id="SHDO01000004">
    <property type="protein sequence ID" value="MBX6979496.1"/>
    <property type="molecule type" value="Genomic_DNA"/>
</dbReference>
<name>A0A264VNK0_PRORE</name>
<accession>A0A264VNK0</accession>
<dbReference type="RefSeq" id="WP_094962648.1">
    <property type="nucleotide sequence ID" value="NZ_NOWC01000029.1"/>
</dbReference>
<evidence type="ECO:0000313" key="2">
    <source>
        <dbReference type="EMBL" id="OZS72914.1"/>
    </source>
</evidence>
<gene>
    <name evidence="2" type="ORF">CHI95_19740</name>
    <name evidence="1" type="ORF">EX242_04325</name>
</gene>
<dbReference type="EMBL" id="NOWC01000029">
    <property type="protein sequence ID" value="OZS72914.1"/>
    <property type="molecule type" value="Genomic_DNA"/>
</dbReference>
<organism evidence="2 3">
    <name type="scientific">Providencia rettgeri</name>
    <dbReference type="NCBI Taxonomy" id="587"/>
    <lineage>
        <taxon>Bacteria</taxon>
        <taxon>Pseudomonadati</taxon>
        <taxon>Pseudomonadota</taxon>
        <taxon>Gammaproteobacteria</taxon>
        <taxon>Enterobacterales</taxon>
        <taxon>Morganellaceae</taxon>
        <taxon>Providencia</taxon>
    </lineage>
</organism>
<evidence type="ECO:0000313" key="1">
    <source>
        <dbReference type="EMBL" id="MBX6979496.1"/>
    </source>
</evidence>
<reference evidence="1" key="2">
    <citation type="submission" date="2019-02" db="EMBL/GenBank/DDBJ databases">
        <title>Genomic characterization of isolates from hospital effluents in KZN, South Africa.</title>
        <authorList>
            <person name="Ntshobeni N."/>
            <person name="Allam M."/>
            <person name="Ismail A."/>
            <person name="Amoako D."/>
            <person name="Essack S."/>
            <person name="Chenia H."/>
        </authorList>
    </citation>
    <scope>NUCLEOTIDE SEQUENCE</scope>
    <source>
        <strain evidence="1">AFE97_S1</strain>
    </source>
</reference>
<protein>
    <submittedName>
        <fullName evidence="2">Uncharacterized protein</fullName>
    </submittedName>
</protein>
<evidence type="ECO:0000313" key="3">
    <source>
        <dbReference type="Proteomes" id="UP000216001"/>
    </source>
</evidence>
<dbReference type="Proteomes" id="UP000216001">
    <property type="component" value="Unassembled WGS sequence"/>
</dbReference>
<dbReference type="AlphaFoldDB" id="A0A264VNK0"/>
<proteinExistence type="predicted"/>
<reference evidence="2 3" key="1">
    <citation type="submission" date="2017-07" db="EMBL/GenBank/DDBJ databases">
        <title>blaIMP-27 on transferable plasmids in Proteus mirabilis and Providencia rettgeri.</title>
        <authorList>
            <person name="Potter R."/>
        </authorList>
    </citation>
    <scope>NUCLEOTIDE SEQUENCE [LARGE SCALE GENOMIC DNA]</scope>
    <source>
        <strain evidence="2 3">PR1</strain>
    </source>
</reference>